<keyword evidence="2" id="KW-1185">Reference proteome</keyword>
<evidence type="ECO:0000313" key="1">
    <source>
        <dbReference type="EMBL" id="SMP12156.1"/>
    </source>
</evidence>
<protein>
    <submittedName>
        <fullName evidence="1">Uncharacterized protein</fullName>
    </submittedName>
</protein>
<dbReference type="Proteomes" id="UP001157946">
    <property type="component" value="Unassembled WGS sequence"/>
</dbReference>
<sequence>MDFRAGEFQPPFYCFYKNHWDFRHSVVGWNSWRCGAEAEAGWVRCGHDERGFIGVTGFVGSYYRKID</sequence>
<comment type="caution">
    <text evidence="1">The sequence shown here is derived from an EMBL/GenBank/DDBJ whole genome shotgun (WGS) entry which is preliminary data.</text>
</comment>
<organism evidence="1 2">
    <name type="scientific">Laceyella tengchongensis</name>
    <dbReference type="NCBI Taxonomy" id="574699"/>
    <lineage>
        <taxon>Bacteria</taxon>
        <taxon>Bacillati</taxon>
        <taxon>Bacillota</taxon>
        <taxon>Bacilli</taxon>
        <taxon>Bacillales</taxon>
        <taxon>Thermoactinomycetaceae</taxon>
        <taxon>Laceyella</taxon>
    </lineage>
</organism>
<proteinExistence type="predicted"/>
<accession>A0AA45WLU8</accession>
<evidence type="ECO:0000313" key="2">
    <source>
        <dbReference type="Proteomes" id="UP001157946"/>
    </source>
</evidence>
<dbReference type="AlphaFoldDB" id="A0AA45WLU8"/>
<name>A0AA45WLU8_9BACL</name>
<gene>
    <name evidence="1" type="ORF">SAMN06265361_102320</name>
</gene>
<dbReference type="EMBL" id="FXTU01000002">
    <property type="protein sequence ID" value="SMP12156.1"/>
    <property type="molecule type" value="Genomic_DNA"/>
</dbReference>
<reference evidence="1" key="1">
    <citation type="submission" date="2017-05" db="EMBL/GenBank/DDBJ databases">
        <authorList>
            <person name="Varghese N."/>
            <person name="Submissions S."/>
        </authorList>
    </citation>
    <scope>NUCLEOTIDE SEQUENCE</scope>
    <source>
        <strain evidence="1">DSM 45262</strain>
    </source>
</reference>